<dbReference type="EMBL" id="JAACXV010014127">
    <property type="protein sequence ID" value="KAF7270177.1"/>
    <property type="molecule type" value="Genomic_DNA"/>
</dbReference>
<reference evidence="1" key="1">
    <citation type="submission" date="2020-08" db="EMBL/GenBank/DDBJ databases">
        <title>Genome sequencing and assembly of the red palm weevil Rhynchophorus ferrugineus.</title>
        <authorList>
            <person name="Dias G.B."/>
            <person name="Bergman C.M."/>
            <person name="Manee M."/>
        </authorList>
    </citation>
    <scope>NUCLEOTIDE SEQUENCE</scope>
    <source>
        <strain evidence="1">AA-2017</strain>
        <tissue evidence="1">Whole larva</tissue>
    </source>
</reference>
<comment type="caution">
    <text evidence="1">The sequence shown here is derived from an EMBL/GenBank/DDBJ whole genome shotgun (WGS) entry which is preliminary data.</text>
</comment>
<keyword evidence="2" id="KW-1185">Reference proteome</keyword>
<name>A0A834IAC5_RHYFE</name>
<dbReference type="AlphaFoldDB" id="A0A834IAC5"/>
<proteinExistence type="predicted"/>
<organism evidence="1 2">
    <name type="scientific">Rhynchophorus ferrugineus</name>
    <name type="common">Red palm weevil</name>
    <name type="synonym">Curculio ferrugineus</name>
    <dbReference type="NCBI Taxonomy" id="354439"/>
    <lineage>
        <taxon>Eukaryota</taxon>
        <taxon>Metazoa</taxon>
        <taxon>Ecdysozoa</taxon>
        <taxon>Arthropoda</taxon>
        <taxon>Hexapoda</taxon>
        <taxon>Insecta</taxon>
        <taxon>Pterygota</taxon>
        <taxon>Neoptera</taxon>
        <taxon>Endopterygota</taxon>
        <taxon>Coleoptera</taxon>
        <taxon>Polyphaga</taxon>
        <taxon>Cucujiformia</taxon>
        <taxon>Curculionidae</taxon>
        <taxon>Dryophthorinae</taxon>
        <taxon>Rhynchophorus</taxon>
    </lineage>
</organism>
<dbReference type="OrthoDB" id="6367565at2759"/>
<protein>
    <submittedName>
        <fullName evidence="1">Uncharacterized protein</fullName>
    </submittedName>
</protein>
<sequence length="162" mass="17898">MASLGTVSCCSNEDQPTMRHAVRPAEEIIRDVEKIGSKYMKPLCCRGNQAGIRNPSSEIFKVFCPITDTQAMNQKNGASRKACQHRDSFERLFGSPDGKKQLKKDIINRNPVTGDGVASWDSKIKYKTPKTYKERNPITGETYIITTPPPFTNGTASLNGTA</sequence>
<evidence type="ECO:0000313" key="2">
    <source>
        <dbReference type="Proteomes" id="UP000625711"/>
    </source>
</evidence>
<accession>A0A834IAC5</accession>
<evidence type="ECO:0000313" key="1">
    <source>
        <dbReference type="EMBL" id="KAF7270177.1"/>
    </source>
</evidence>
<gene>
    <name evidence="1" type="ORF">GWI33_016866</name>
</gene>
<dbReference type="Proteomes" id="UP000625711">
    <property type="component" value="Unassembled WGS sequence"/>
</dbReference>